<name>A0A6P8B3Q3_PYRGI</name>
<protein>
    <submittedName>
        <fullName evidence="2">Uncharacterized protein</fullName>
    </submittedName>
</protein>
<evidence type="ECO:0000313" key="2">
    <source>
        <dbReference type="RefSeq" id="XP_030981822.1"/>
    </source>
</evidence>
<reference evidence="1 2" key="1">
    <citation type="journal article" date="2019" name="Mol. Biol. Evol.">
        <title>Blast fungal genomes show frequent chromosomal changes, gene gains and losses, and effector gene turnover.</title>
        <authorList>
            <person name="Gomez Luciano L.B."/>
            <person name="Jason Tsai I."/>
            <person name="Chuma I."/>
            <person name="Tosa Y."/>
            <person name="Chen Y.H."/>
            <person name="Li J.Y."/>
            <person name="Li M.Y."/>
            <person name="Jade Lu M.Y."/>
            <person name="Nakayashiki H."/>
            <person name="Li W.H."/>
        </authorList>
    </citation>
    <scope>NUCLEOTIDE SEQUENCE [LARGE SCALE GENOMIC DNA]</scope>
    <source>
        <strain evidence="1 2">NI907</strain>
    </source>
</reference>
<accession>A0A6P8B3Q3</accession>
<dbReference type="Proteomes" id="UP000515153">
    <property type="component" value="Chromosome I"/>
</dbReference>
<dbReference type="KEGG" id="pgri:PgNI_05139"/>
<proteinExistence type="predicted"/>
<sequence>MPVWEIPSLRHSVYIIAVALRKKPLNHALVDAAEGFHDLANAARSGRVLQDYGATGVTSHDGLEALQLPQRVLLQPCLETGVEGWHERHRLLATRLSLCQVLVHAVPHRLTSIFAQRE</sequence>
<dbReference type="GeneID" id="41960086"/>
<reference evidence="2" key="2">
    <citation type="submission" date="2019-10" db="EMBL/GenBank/DDBJ databases">
        <authorList>
            <consortium name="NCBI Genome Project"/>
        </authorList>
    </citation>
    <scope>NUCLEOTIDE SEQUENCE</scope>
    <source>
        <strain evidence="2">NI907</strain>
    </source>
</reference>
<organism evidence="1 2">
    <name type="scientific">Pyricularia grisea</name>
    <name type="common">Crabgrass-specific blast fungus</name>
    <name type="synonym">Magnaporthe grisea</name>
    <dbReference type="NCBI Taxonomy" id="148305"/>
    <lineage>
        <taxon>Eukaryota</taxon>
        <taxon>Fungi</taxon>
        <taxon>Dikarya</taxon>
        <taxon>Ascomycota</taxon>
        <taxon>Pezizomycotina</taxon>
        <taxon>Sordariomycetes</taxon>
        <taxon>Sordariomycetidae</taxon>
        <taxon>Magnaporthales</taxon>
        <taxon>Pyriculariaceae</taxon>
        <taxon>Pyricularia</taxon>
    </lineage>
</organism>
<dbReference type="RefSeq" id="XP_030981822.1">
    <property type="nucleotide sequence ID" value="XM_031125177.1"/>
</dbReference>
<evidence type="ECO:0000313" key="1">
    <source>
        <dbReference type="Proteomes" id="UP000515153"/>
    </source>
</evidence>
<dbReference type="AlphaFoldDB" id="A0A6P8B3Q3"/>
<reference evidence="2" key="3">
    <citation type="submission" date="2025-08" db="UniProtKB">
        <authorList>
            <consortium name="RefSeq"/>
        </authorList>
    </citation>
    <scope>IDENTIFICATION</scope>
    <source>
        <strain evidence="2">NI907</strain>
    </source>
</reference>
<gene>
    <name evidence="2" type="ORF">PgNI_05139</name>
</gene>
<keyword evidence="1" id="KW-1185">Reference proteome</keyword>